<dbReference type="AlphaFoldDB" id="A0A1E7X4Y0"/>
<feature type="domain" description="Solute-binding protein family 3/N-terminal" evidence="8">
    <location>
        <begin position="61"/>
        <end position="277"/>
    </location>
</feature>
<dbReference type="SMART" id="SM00062">
    <property type="entry name" value="PBPb"/>
    <property type="match status" value="1"/>
</dbReference>
<dbReference type="GO" id="GO:0042626">
    <property type="term" value="F:ATPase-coupled transmembrane transporter activity"/>
    <property type="evidence" value="ECO:0007669"/>
    <property type="project" value="InterPro"/>
</dbReference>
<comment type="function">
    <text evidence="5">Part of a binding-protein-dependent transport system for aliphatic sulfonates. Putative binding protein.</text>
</comment>
<keyword evidence="7" id="KW-0812">Transmembrane</keyword>
<dbReference type="GO" id="GO:0042597">
    <property type="term" value="C:periplasmic space"/>
    <property type="evidence" value="ECO:0007669"/>
    <property type="project" value="UniProtKB-SubCell"/>
</dbReference>
<organism evidence="9 10">
    <name type="scientific">Duganella phyllosphaerae</name>
    <dbReference type="NCBI Taxonomy" id="762836"/>
    <lineage>
        <taxon>Bacteria</taxon>
        <taxon>Pseudomonadati</taxon>
        <taxon>Pseudomonadota</taxon>
        <taxon>Betaproteobacteria</taxon>
        <taxon>Burkholderiales</taxon>
        <taxon>Oxalobacteraceae</taxon>
        <taxon>Telluria group</taxon>
        <taxon>Duganella</taxon>
    </lineage>
</organism>
<evidence type="ECO:0000256" key="4">
    <source>
        <dbReference type="ARBA" id="ARBA00022729"/>
    </source>
</evidence>
<dbReference type="InterPro" id="IPR010067">
    <property type="entry name" value="ABC_SsuA_sub-bd"/>
</dbReference>
<comment type="similarity">
    <text evidence="2">Belongs to the bacterial solute-binding protein SsuA/TauA family.</text>
</comment>
<comment type="caution">
    <text evidence="9">The sequence shown here is derived from an EMBL/GenBank/DDBJ whole genome shotgun (WGS) entry which is preliminary data.</text>
</comment>
<keyword evidence="7" id="KW-1133">Transmembrane helix</keyword>
<evidence type="ECO:0000256" key="6">
    <source>
        <dbReference type="ARBA" id="ARBA00070228"/>
    </source>
</evidence>
<accession>A0A1E7X4Y0</accession>
<dbReference type="PANTHER" id="PTHR30024">
    <property type="entry name" value="ALIPHATIC SULFONATES-BINDING PROTEIN-RELATED"/>
    <property type="match status" value="1"/>
</dbReference>
<dbReference type="PANTHER" id="PTHR30024:SF42">
    <property type="entry name" value="ALIPHATIC SULFONATES-BINDING PROTEIN-RELATED"/>
    <property type="match status" value="1"/>
</dbReference>
<protein>
    <recommendedName>
        <fullName evidence="6">Putative aliphatic sulfonates-binding protein</fullName>
    </recommendedName>
</protein>
<proteinExistence type="inferred from homology"/>
<dbReference type="GO" id="GO:0016020">
    <property type="term" value="C:membrane"/>
    <property type="evidence" value="ECO:0007669"/>
    <property type="project" value="InterPro"/>
</dbReference>
<dbReference type="Proteomes" id="UP000175989">
    <property type="component" value="Unassembled WGS sequence"/>
</dbReference>
<dbReference type="Gene3D" id="3.40.190.10">
    <property type="entry name" value="Periplasmic binding protein-like II"/>
    <property type="match status" value="2"/>
</dbReference>
<feature type="transmembrane region" description="Helical" evidence="7">
    <location>
        <begin position="31"/>
        <end position="51"/>
    </location>
</feature>
<evidence type="ECO:0000256" key="3">
    <source>
        <dbReference type="ARBA" id="ARBA00022448"/>
    </source>
</evidence>
<evidence type="ECO:0000256" key="2">
    <source>
        <dbReference type="ARBA" id="ARBA00010742"/>
    </source>
</evidence>
<dbReference type="NCBIfam" id="NF008588">
    <property type="entry name" value="PRK11553.1"/>
    <property type="match status" value="1"/>
</dbReference>
<evidence type="ECO:0000256" key="5">
    <source>
        <dbReference type="ARBA" id="ARBA00055538"/>
    </source>
</evidence>
<dbReference type="InterPro" id="IPR001638">
    <property type="entry name" value="Solute-binding_3/MltF_N"/>
</dbReference>
<dbReference type="RefSeq" id="WP_208600003.1">
    <property type="nucleotide sequence ID" value="NZ_LROM01000058.1"/>
</dbReference>
<dbReference type="CDD" id="cd13557">
    <property type="entry name" value="PBP2_SsuA"/>
    <property type="match status" value="1"/>
</dbReference>
<keyword evidence="3" id="KW-0813">Transport</keyword>
<name>A0A1E7X4Y0_9BURK</name>
<evidence type="ECO:0000313" key="9">
    <source>
        <dbReference type="EMBL" id="OFA07701.1"/>
    </source>
</evidence>
<keyword evidence="10" id="KW-1185">Reference proteome</keyword>
<dbReference type="InterPro" id="IPR015168">
    <property type="entry name" value="SsuA/THI5"/>
</dbReference>
<evidence type="ECO:0000256" key="7">
    <source>
        <dbReference type="SAM" id="Phobius"/>
    </source>
</evidence>
<evidence type="ECO:0000256" key="1">
    <source>
        <dbReference type="ARBA" id="ARBA00004418"/>
    </source>
</evidence>
<keyword evidence="4" id="KW-0732">Signal</keyword>
<keyword evidence="7" id="KW-0472">Membrane</keyword>
<evidence type="ECO:0000313" key="10">
    <source>
        <dbReference type="Proteomes" id="UP000175989"/>
    </source>
</evidence>
<dbReference type="FunFam" id="3.40.190.10:FF:000050">
    <property type="entry name" value="Sulfonate ABC transporter substrate-binding protein"/>
    <property type="match status" value="1"/>
</dbReference>
<comment type="subcellular location">
    <subcellularLocation>
        <location evidence="1">Periplasm</location>
    </subcellularLocation>
</comment>
<gene>
    <name evidence="9" type="primary">ssuA_1</name>
    <name evidence="9" type="ORF">DUPY_10980</name>
</gene>
<evidence type="ECO:0000259" key="8">
    <source>
        <dbReference type="SMART" id="SM00062"/>
    </source>
</evidence>
<dbReference type="EMBL" id="LROM01000058">
    <property type="protein sequence ID" value="OFA07701.1"/>
    <property type="molecule type" value="Genomic_DNA"/>
</dbReference>
<dbReference type="NCBIfam" id="TIGR01728">
    <property type="entry name" value="SsuA_fam"/>
    <property type="match status" value="1"/>
</dbReference>
<dbReference type="SUPFAM" id="SSF53850">
    <property type="entry name" value="Periplasmic binding protein-like II"/>
    <property type="match status" value="1"/>
</dbReference>
<dbReference type="Pfam" id="PF09084">
    <property type="entry name" value="NMT1"/>
    <property type="match status" value="1"/>
</dbReference>
<sequence>MTTQTIKIVNATEATGSANSRSQQRTTRRRTLGLLIAAGVLGASAHVPSLAQANTAQGRQEIRIGYQKYGTLTLLKGRGTLEQRLASKNVTVKWTEFPAGPQLLEGLNVGSVDFGTVGEAPPIFAQAAGANLVYVGNEPPSPSSEAIVVPKSSTVRSVADLKGKKIVLNKGSNVHYLLVKALEKAGVAYQDVQVIYLPPADARAAFERGSVDAWVIWDPFLAAAEKQIGARLLADGKGLVNNYQFYLAARPYAEKNQDTVRIVLEEIAKVDEWGAAHPKEVAAILSTQTGLETDIVALAASRYPYGVKPITSGVLEQQQKVADAFANLKLIPKPIAVKDAQLGASQLARK</sequence>
<reference evidence="10" key="1">
    <citation type="journal article" date="2016" name="Front. Microbiol.">
        <title>Molecular Keys to the Janthinobacterium and Duganella spp. Interaction with the Plant Pathogen Fusarium graminearum.</title>
        <authorList>
            <person name="Haack F.S."/>
            <person name="Poehlein A."/>
            <person name="Kroger C."/>
            <person name="Voigt C.A."/>
            <person name="Piepenbring M."/>
            <person name="Bode H.B."/>
            <person name="Daniel R."/>
            <person name="Schafer W."/>
            <person name="Streit W.R."/>
        </authorList>
    </citation>
    <scope>NUCLEOTIDE SEQUENCE [LARGE SCALE GENOMIC DNA]</scope>
    <source>
        <strain evidence="10">T54</strain>
    </source>
</reference>
<dbReference type="PATRIC" id="fig|762836.4.peg.1148"/>